<gene>
    <name evidence="1" type="ORF">ACFPOC_13520</name>
</gene>
<dbReference type="Pfam" id="PF12599">
    <property type="entry name" value="DUF3768"/>
    <property type="match status" value="1"/>
</dbReference>
<evidence type="ECO:0000313" key="1">
    <source>
        <dbReference type="EMBL" id="MFC5567427.1"/>
    </source>
</evidence>
<accession>A0ABW0SEP4</accession>
<organism evidence="1 2">
    <name type="scientific">Rubellimicrobium aerolatum</name>
    <dbReference type="NCBI Taxonomy" id="490979"/>
    <lineage>
        <taxon>Bacteria</taxon>
        <taxon>Pseudomonadati</taxon>
        <taxon>Pseudomonadota</taxon>
        <taxon>Alphaproteobacteria</taxon>
        <taxon>Rhodobacterales</taxon>
        <taxon>Roseobacteraceae</taxon>
        <taxon>Rubellimicrobium</taxon>
    </lineage>
</organism>
<name>A0ABW0SEP4_9RHOB</name>
<protein>
    <submittedName>
        <fullName evidence="1">DUF3768 domain-containing protein</fullName>
    </submittedName>
</protein>
<dbReference type="RefSeq" id="WP_209842002.1">
    <property type="nucleotide sequence ID" value="NZ_JAGGJP010000013.1"/>
</dbReference>
<evidence type="ECO:0000313" key="2">
    <source>
        <dbReference type="Proteomes" id="UP001596056"/>
    </source>
</evidence>
<proteinExistence type="predicted"/>
<dbReference type="EMBL" id="JBHSNA010000014">
    <property type="protein sequence ID" value="MFC5567427.1"/>
    <property type="molecule type" value="Genomic_DNA"/>
</dbReference>
<sequence length="128" mass="14214">MAQMSDSPATGPFHGGRVAEQNNRFRRSFGADPTLPGRIVLTQGVAALGAAALVPLMTALIRFDDFTEDNDPFGLRDFGAFEIEAEGRAVQLYWKIDLFDADERFGSEAPDDPDRTRRVLTLLLPEEW</sequence>
<comment type="caution">
    <text evidence="1">The sequence shown here is derived from an EMBL/GenBank/DDBJ whole genome shotgun (WGS) entry which is preliminary data.</text>
</comment>
<keyword evidence="2" id="KW-1185">Reference proteome</keyword>
<dbReference type="InterPro" id="IPR022243">
    <property type="entry name" value="DUF3768"/>
</dbReference>
<reference evidence="2" key="1">
    <citation type="journal article" date="2019" name="Int. J. Syst. Evol. Microbiol.">
        <title>The Global Catalogue of Microorganisms (GCM) 10K type strain sequencing project: providing services to taxonomists for standard genome sequencing and annotation.</title>
        <authorList>
            <consortium name="The Broad Institute Genomics Platform"/>
            <consortium name="The Broad Institute Genome Sequencing Center for Infectious Disease"/>
            <person name="Wu L."/>
            <person name="Ma J."/>
        </authorList>
    </citation>
    <scope>NUCLEOTIDE SEQUENCE [LARGE SCALE GENOMIC DNA]</scope>
    <source>
        <strain evidence="2">KACC 11588</strain>
    </source>
</reference>
<dbReference type="Proteomes" id="UP001596056">
    <property type="component" value="Unassembled WGS sequence"/>
</dbReference>